<sequence>MLFSYFSILTGISSIVHHFDISIPDSYKSLLLKLYKAYEFTRRLDVIFIRFLIMLKNICFNEYNKCMKNWNVTLQQTDDNHSIQHQTNIIDNNINQITYYYQQSIYIELLFIHYENLIKCFKNLTDIVFNNIIYCILYWFGYTNNYVNDEILKEFKQLFNPMNSYFLSNLTSTPSSRISVGTTTTISNSNFDDLIEIKTNLLNVDRNVLIRLARVIGTLSQVNNLLISLDKNIKVKRIISIENSSILCEYHHNVFYYIIQPTVIQFFHRLSLLLKETSINYDEFIQKYLIIRFQNQVPLNLLQEIYQSIKIHNQSGESSLKCFHSTMFTEHQPDNVIQE</sequence>
<organism evidence="1 2">
    <name type="scientific">Schistosoma mattheei</name>
    <dbReference type="NCBI Taxonomy" id="31246"/>
    <lineage>
        <taxon>Eukaryota</taxon>
        <taxon>Metazoa</taxon>
        <taxon>Spiralia</taxon>
        <taxon>Lophotrochozoa</taxon>
        <taxon>Platyhelminthes</taxon>
        <taxon>Trematoda</taxon>
        <taxon>Digenea</taxon>
        <taxon>Strigeidida</taxon>
        <taxon>Schistosomatoidea</taxon>
        <taxon>Schistosomatidae</taxon>
        <taxon>Schistosoma</taxon>
    </lineage>
</organism>
<dbReference type="EMBL" id="UZAL01028970">
    <property type="protein sequence ID" value="VDP44981.1"/>
    <property type="molecule type" value="Genomic_DNA"/>
</dbReference>
<gene>
    <name evidence="1" type="ORF">SMTD_LOCUS8500</name>
</gene>
<name>A0A3P8DMI7_9TREM</name>
<evidence type="ECO:0000313" key="1">
    <source>
        <dbReference type="EMBL" id="VDP44981.1"/>
    </source>
</evidence>
<protein>
    <submittedName>
        <fullName evidence="1">Uncharacterized protein</fullName>
    </submittedName>
</protein>
<keyword evidence="2" id="KW-1185">Reference proteome</keyword>
<dbReference type="Proteomes" id="UP000269396">
    <property type="component" value="Unassembled WGS sequence"/>
</dbReference>
<reference evidence="1 2" key="1">
    <citation type="submission" date="2018-11" db="EMBL/GenBank/DDBJ databases">
        <authorList>
            <consortium name="Pathogen Informatics"/>
        </authorList>
    </citation>
    <scope>NUCLEOTIDE SEQUENCE [LARGE SCALE GENOMIC DNA]</scope>
    <source>
        <strain>Denwood</strain>
        <strain evidence="2">Zambia</strain>
    </source>
</reference>
<accession>A0A3P8DMI7</accession>
<proteinExistence type="predicted"/>
<dbReference type="AlphaFoldDB" id="A0A3P8DMI7"/>
<evidence type="ECO:0000313" key="2">
    <source>
        <dbReference type="Proteomes" id="UP000269396"/>
    </source>
</evidence>